<dbReference type="GO" id="GO:0016020">
    <property type="term" value="C:membrane"/>
    <property type="evidence" value="ECO:0007669"/>
    <property type="project" value="UniProtKB-SubCell"/>
</dbReference>
<comment type="subcellular location">
    <subcellularLocation>
        <location evidence="1">Membrane</location>
        <topology evidence="1">Multi-pass membrane protein</topology>
    </subcellularLocation>
</comment>
<sequence length="404" mass="43676">METLYTGHIHGFPPATNISYGYSNAWGSQGGLVALGVVLGSSVSLVGLAFAFITYSLFSDLRSLAGTTLLSLLASLFMGQLLFVIGVGGIQDPELCLSLSLALLFMKLASLAWLVCCCHHALSVFRTNSNLVPQPEPKMGKMLAHYSLVSWGLPLLMLGVAAAFKYKEHEIKLTGSQVLDQLAHEVAASSHCWLMDGTGYIWGFLVPAVILLFSGYYLAAQANGAIKISAGLQVDLKVKNKMIRKRGLQIGLFVKLLIVLTIVIFFGAMAAIYNKPELWALYSVAQGVQGLVIAMLVSCNCRVLKLYSSPRTSKSRRGHYRSLREGEGGRYGVLSITNPNYEDIGNTCNLNGDEGCMVKMGYTEDGFIERSDFISTSPTDMLTGELSTALPVKELGRNVPIAPV</sequence>
<feature type="transmembrane region" description="Helical" evidence="5">
    <location>
        <begin position="279"/>
        <end position="304"/>
    </location>
</feature>
<evidence type="ECO:0000256" key="5">
    <source>
        <dbReference type="SAM" id="Phobius"/>
    </source>
</evidence>
<evidence type="ECO:0000259" key="6">
    <source>
        <dbReference type="PROSITE" id="PS50261"/>
    </source>
</evidence>
<dbReference type="InterPro" id="IPR053231">
    <property type="entry name" value="GPCR_LN-TM7"/>
</dbReference>
<reference evidence="7" key="1">
    <citation type="submission" date="2018-07" db="EMBL/GenBank/DDBJ databases">
        <authorList>
            <person name="Quirk P.G."/>
            <person name="Krulwich T.A."/>
        </authorList>
    </citation>
    <scope>NUCLEOTIDE SEQUENCE</scope>
</reference>
<organism evidence="7">
    <name type="scientific">Culicoides sonorensis</name>
    <name type="common">Biting midge</name>
    <dbReference type="NCBI Taxonomy" id="179676"/>
    <lineage>
        <taxon>Eukaryota</taxon>
        <taxon>Metazoa</taxon>
        <taxon>Ecdysozoa</taxon>
        <taxon>Arthropoda</taxon>
        <taxon>Hexapoda</taxon>
        <taxon>Insecta</taxon>
        <taxon>Pterygota</taxon>
        <taxon>Neoptera</taxon>
        <taxon>Endopterygota</taxon>
        <taxon>Diptera</taxon>
        <taxon>Nematocera</taxon>
        <taxon>Chironomoidea</taxon>
        <taxon>Ceratopogonidae</taxon>
        <taxon>Ceratopogoninae</taxon>
        <taxon>Culicoides</taxon>
        <taxon>Monoculicoides</taxon>
    </lineage>
</organism>
<dbReference type="PROSITE" id="PS50261">
    <property type="entry name" value="G_PROTEIN_RECEP_F2_4"/>
    <property type="match status" value="1"/>
</dbReference>
<feature type="transmembrane region" description="Helical" evidence="5">
    <location>
        <begin position="199"/>
        <end position="219"/>
    </location>
</feature>
<proteinExistence type="predicted"/>
<evidence type="ECO:0000256" key="2">
    <source>
        <dbReference type="ARBA" id="ARBA00022692"/>
    </source>
</evidence>
<gene>
    <name evidence="7" type="primary">CSON009896</name>
</gene>
<dbReference type="InterPro" id="IPR000832">
    <property type="entry name" value="GPCR_2_secretin-like"/>
</dbReference>
<keyword evidence="2 5" id="KW-0812">Transmembrane</keyword>
<evidence type="ECO:0000256" key="3">
    <source>
        <dbReference type="ARBA" id="ARBA00022989"/>
    </source>
</evidence>
<keyword evidence="3 5" id="KW-1133">Transmembrane helix</keyword>
<evidence type="ECO:0000313" key="7">
    <source>
        <dbReference type="EMBL" id="SSX23971.1"/>
    </source>
</evidence>
<dbReference type="EMBL" id="UFQT01000397">
    <property type="protein sequence ID" value="SSX23971.1"/>
    <property type="molecule type" value="Genomic_DNA"/>
</dbReference>
<dbReference type="Gene3D" id="1.20.1070.10">
    <property type="entry name" value="Rhodopsin 7-helix transmembrane proteins"/>
    <property type="match status" value="1"/>
</dbReference>
<evidence type="ECO:0000256" key="4">
    <source>
        <dbReference type="ARBA" id="ARBA00023136"/>
    </source>
</evidence>
<dbReference type="AlphaFoldDB" id="A0A336M3Q6"/>
<dbReference type="PANTHER" id="PTHR45902">
    <property type="entry name" value="LATROPHILIN RECEPTOR-LIKE PROTEIN A"/>
    <property type="match status" value="1"/>
</dbReference>
<dbReference type="VEuPathDB" id="VectorBase:CSON009896"/>
<dbReference type="Pfam" id="PF00002">
    <property type="entry name" value="7tm_2"/>
    <property type="match status" value="1"/>
</dbReference>
<dbReference type="OMA" id="AVWFAFC"/>
<feature type="transmembrane region" description="Helical" evidence="5">
    <location>
        <begin position="97"/>
        <end position="122"/>
    </location>
</feature>
<accession>A0A336M3Q6</accession>
<dbReference type="GO" id="GO:0004930">
    <property type="term" value="F:G protein-coupled receptor activity"/>
    <property type="evidence" value="ECO:0007669"/>
    <property type="project" value="InterPro"/>
</dbReference>
<feature type="transmembrane region" description="Helical" evidence="5">
    <location>
        <begin position="252"/>
        <end position="273"/>
    </location>
</feature>
<feature type="transmembrane region" description="Helical" evidence="5">
    <location>
        <begin position="143"/>
        <end position="164"/>
    </location>
</feature>
<evidence type="ECO:0000256" key="1">
    <source>
        <dbReference type="ARBA" id="ARBA00004141"/>
    </source>
</evidence>
<dbReference type="InterPro" id="IPR017981">
    <property type="entry name" value="GPCR_2-like_7TM"/>
</dbReference>
<feature type="transmembrane region" description="Helical" evidence="5">
    <location>
        <begin position="70"/>
        <end position="91"/>
    </location>
</feature>
<keyword evidence="4 5" id="KW-0472">Membrane</keyword>
<dbReference type="PANTHER" id="PTHR45902:SF2">
    <property type="entry name" value="G-PROTEIN COUPLED RECEPTORS FAMILY 2 PROFILE 2 DOMAIN-CONTAINING PROTEIN"/>
    <property type="match status" value="1"/>
</dbReference>
<feature type="domain" description="G-protein coupled receptors family 2 profile 2" evidence="6">
    <location>
        <begin position="33"/>
        <end position="301"/>
    </location>
</feature>
<dbReference type="GO" id="GO:0007166">
    <property type="term" value="P:cell surface receptor signaling pathway"/>
    <property type="evidence" value="ECO:0007669"/>
    <property type="project" value="InterPro"/>
</dbReference>
<name>A0A336M3Q6_CULSO</name>
<protein>
    <submittedName>
        <fullName evidence="7">CSON009896 protein</fullName>
    </submittedName>
</protein>
<feature type="transmembrane region" description="Helical" evidence="5">
    <location>
        <begin position="32"/>
        <end position="58"/>
    </location>
</feature>